<keyword evidence="5" id="KW-1185">Reference proteome</keyword>
<feature type="chain" id="PRO_5037206973" description="DUF916 domain-containing protein" evidence="3">
    <location>
        <begin position="39"/>
        <end position="376"/>
    </location>
</feature>
<accession>A0A917NG42</accession>
<keyword evidence="3" id="KW-0732">Signal</keyword>
<evidence type="ECO:0000256" key="2">
    <source>
        <dbReference type="SAM" id="Phobius"/>
    </source>
</evidence>
<reference evidence="4" key="2">
    <citation type="submission" date="2020-09" db="EMBL/GenBank/DDBJ databases">
        <authorList>
            <person name="Sun Q."/>
            <person name="Ohkuma M."/>
        </authorList>
    </citation>
    <scope>NUCLEOTIDE SEQUENCE</scope>
    <source>
        <strain evidence="4">JCM 3086</strain>
    </source>
</reference>
<feature type="compositionally biased region" description="Basic and acidic residues" evidence="1">
    <location>
        <begin position="343"/>
        <end position="370"/>
    </location>
</feature>
<gene>
    <name evidence="4" type="ORF">GCM10010121_001570</name>
</gene>
<feature type="signal peptide" evidence="3">
    <location>
        <begin position="1"/>
        <end position="38"/>
    </location>
</feature>
<feature type="transmembrane region" description="Helical" evidence="2">
    <location>
        <begin position="298"/>
        <end position="322"/>
    </location>
</feature>
<dbReference type="RefSeq" id="WP_189308981.1">
    <property type="nucleotide sequence ID" value="NZ_BMQA01000001.1"/>
</dbReference>
<keyword evidence="2" id="KW-0812">Transmembrane</keyword>
<feature type="compositionally biased region" description="Basic residues" evidence="1">
    <location>
        <begin position="323"/>
        <end position="332"/>
    </location>
</feature>
<dbReference type="Proteomes" id="UP000657574">
    <property type="component" value="Unassembled WGS sequence"/>
</dbReference>
<evidence type="ECO:0000256" key="1">
    <source>
        <dbReference type="SAM" id="MobiDB-lite"/>
    </source>
</evidence>
<sequence>MRPPRTRTTTATALARSAVVALLAVLAFLATGAGPAVAAGGDASWTISTASNDFGSDRQNYSYTVNPGGHVDDALVVVNHGTAPLHLAVYAADAFTDEAGRLDLVAQDAKSTRVGAWVRTDRSGITVQPGRSTEVPFTLTVPQDAAPGDYMGGVVTSPAEAGSAGGRLGIRIRLRVGGALEPKLSVQDLRLRYSGTANPFGKGDATVTYTIHNTGNAILAARQSVSLSGPFGLVDARAGHIGDSPALLPGETWKVTVPVHGVAPALRATATAALVPLLTDASGSVAPLATVKTATSAWAVPWTLLLCLVVLCGMAAAGSVTWSRRRRRRRAKGSTAEASAEAESDHGPGRDAEDAPGHVGAFDHDAETGARARGTL</sequence>
<reference evidence="4" key="1">
    <citation type="journal article" date="2014" name="Int. J. Syst. Evol. Microbiol.">
        <title>Complete genome sequence of Corynebacterium casei LMG S-19264T (=DSM 44701T), isolated from a smear-ripened cheese.</title>
        <authorList>
            <consortium name="US DOE Joint Genome Institute (JGI-PGF)"/>
            <person name="Walter F."/>
            <person name="Albersmeier A."/>
            <person name="Kalinowski J."/>
            <person name="Ruckert C."/>
        </authorList>
    </citation>
    <scope>NUCLEOTIDE SEQUENCE</scope>
    <source>
        <strain evidence="4">JCM 3086</strain>
    </source>
</reference>
<protein>
    <recommendedName>
        <fullName evidence="6">DUF916 domain-containing protein</fullName>
    </recommendedName>
</protein>
<proteinExistence type="predicted"/>
<evidence type="ECO:0000256" key="3">
    <source>
        <dbReference type="SAM" id="SignalP"/>
    </source>
</evidence>
<dbReference type="Gene3D" id="2.60.40.10">
    <property type="entry name" value="Immunoglobulins"/>
    <property type="match status" value="1"/>
</dbReference>
<evidence type="ECO:0000313" key="4">
    <source>
        <dbReference type="EMBL" id="GGI94904.1"/>
    </source>
</evidence>
<organism evidence="4 5">
    <name type="scientific">Streptomyces brasiliensis</name>
    <dbReference type="NCBI Taxonomy" id="1954"/>
    <lineage>
        <taxon>Bacteria</taxon>
        <taxon>Bacillati</taxon>
        <taxon>Actinomycetota</taxon>
        <taxon>Actinomycetes</taxon>
        <taxon>Kitasatosporales</taxon>
        <taxon>Streptomycetaceae</taxon>
        <taxon>Streptomyces</taxon>
    </lineage>
</organism>
<comment type="caution">
    <text evidence="4">The sequence shown here is derived from an EMBL/GenBank/DDBJ whole genome shotgun (WGS) entry which is preliminary data.</text>
</comment>
<evidence type="ECO:0008006" key="6">
    <source>
        <dbReference type="Google" id="ProtNLM"/>
    </source>
</evidence>
<dbReference type="GO" id="GO:0005975">
    <property type="term" value="P:carbohydrate metabolic process"/>
    <property type="evidence" value="ECO:0007669"/>
    <property type="project" value="UniProtKB-ARBA"/>
</dbReference>
<keyword evidence="2" id="KW-0472">Membrane</keyword>
<name>A0A917NG42_9ACTN</name>
<evidence type="ECO:0000313" key="5">
    <source>
        <dbReference type="Proteomes" id="UP000657574"/>
    </source>
</evidence>
<dbReference type="InterPro" id="IPR013783">
    <property type="entry name" value="Ig-like_fold"/>
</dbReference>
<dbReference type="EMBL" id="BMQA01000001">
    <property type="protein sequence ID" value="GGI94904.1"/>
    <property type="molecule type" value="Genomic_DNA"/>
</dbReference>
<feature type="region of interest" description="Disordered" evidence="1">
    <location>
        <begin position="323"/>
        <end position="376"/>
    </location>
</feature>
<dbReference type="AlphaFoldDB" id="A0A917NG42"/>
<keyword evidence="2" id="KW-1133">Transmembrane helix</keyword>